<keyword evidence="1" id="KW-0547">Nucleotide-binding</keyword>
<evidence type="ECO:0000259" key="4">
    <source>
        <dbReference type="PROSITE" id="PS50125"/>
    </source>
</evidence>
<feature type="repeat" description="TPR" evidence="3">
    <location>
        <begin position="1151"/>
        <end position="1184"/>
    </location>
</feature>
<feature type="repeat" description="TPR" evidence="3">
    <location>
        <begin position="987"/>
        <end position="1020"/>
    </location>
</feature>
<name>A0A8T7M0E8_9CHLR</name>
<sequence>MTFAPYLPVDRYLALVNGTTLPYRTQGAALFADVSGFTPLTETLAKELGPRRGGEELTHHLNGVYEALITQIHNYHGSVIYFSGDAITCWFDGDPKEASQRSVTAAIAMQEAMSRIALVKTPAGKELPLALKVAVASGSVCRFVVGDPEVQFLDALAGATLAKIAVAEHQANKGDIIISREVFELLQDCIEVSEWRIDHDSEESFGVVAGLKELSPVWSWPIVDEEAVPRDLLRPWVARPVYQRLEAGMSDFLTELRPAVALFIKFSGIDYDNDPDAGAKLDSYIRWLHSILKDYEGNLEDLTIGDKGSYLYVAFGAPLAHQNDAERAARTALAVISSPPPELNWLTDVQVGISRGTMRTGTVGSKARHIYGVLGDEVNLAARLMGAAKPGQILVSGKIRDATERLFEWESLSPITVKGKSDPVRIYRLLDIKEQKSLLSHTQIHNTMPMVGRENDLVTIRQKIQQVLEGHGQILAITAEAGMGKSRMVAEIVRLVSEKNMDVFLGECQSYGTNNSYLPWQGILRNFFKVGLSENETLEEQIIALENYLGSINDSLVNRLPLLKAVLKLPIPENELTQTLDAKLRKASLESLLVDCIRAQSLKKPLVLIIEDSHWLDPLSHDLLENIGRAINHRPILIVLAYRPPEIEYLQAPRITQLPICSVIPLNELNPEEGKRFITMKIAQIGLADEFIPTVVIESIFNRAQGNPFFIQEILNYMSDLKIDPNDPKSLEQLELPNSLHSLILSRLDRLSETQKIILKVSSVIGRVFKLEWLRKLLPNNENIENLKHELEELRSLDLTPLEQPEPDLAYTFNHIVTREVAYESMPFSTRELLHGRLGDYVEQQYQDNIDQYVDLLAYHYYLSPREDKKRLYLRRAGETAQSTYANTAAIEYYRRLLPLLPAPEQVWVKLKLGEVLELVSQWSEAEELFRQGLQMAEQNHDLKTKAFALSVMGSYLIKQKRYTEAQPWLTQALEAFTELKDAAGVSKSLTEIGDGYRLQGEFKQARDYYDESLKVANTVSDYRQRLAVRALAMRGAGTASLWQGDYATAGQLFLESQSIMAELGDKPNLSKLLTNMGVVARAQGDIAASISLTEQSLAQFRELGDRWAVSVLLNNLGILSKDRGDFVAARRYMQEGLSVQQRLGDKSGSAVTLSSLGDLLIDQGDYTQAFNYLMQSLALNQELGNPLGTAYALEYLAGIAAAEKLPEHTAILAASAKAIRDKIEVPLSEGEQESLNKRLEPARLAYGEEEWAVAWEKGKAMSQEAAVAFVAGWKK</sequence>
<dbReference type="GO" id="GO:0004016">
    <property type="term" value="F:adenylate cyclase activity"/>
    <property type="evidence" value="ECO:0007669"/>
    <property type="project" value="TreeGrafter"/>
</dbReference>
<dbReference type="PANTHER" id="PTHR16305:SF28">
    <property type="entry name" value="GUANYLATE CYCLASE DOMAIN-CONTAINING PROTEIN"/>
    <property type="match status" value="1"/>
</dbReference>
<organism evidence="5 7">
    <name type="scientific">Candidatus Chlorohelix allophototropha</name>
    <dbReference type="NCBI Taxonomy" id="3003348"/>
    <lineage>
        <taxon>Bacteria</taxon>
        <taxon>Bacillati</taxon>
        <taxon>Chloroflexota</taxon>
        <taxon>Chloroflexia</taxon>
        <taxon>Candidatus Chloroheliales</taxon>
        <taxon>Candidatus Chloroheliaceae</taxon>
        <taxon>Candidatus Chlorohelix</taxon>
    </lineage>
</organism>
<gene>
    <name evidence="5" type="ORF">HXX08_05310</name>
    <name evidence="6" type="ORF">OZ401_000410</name>
</gene>
<proteinExistence type="predicted"/>
<keyword evidence="3" id="KW-0802">TPR repeat</keyword>
<feature type="domain" description="Guanylate cyclase" evidence="4">
    <location>
        <begin position="28"/>
        <end position="146"/>
    </location>
</feature>
<dbReference type="InterPro" id="IPR027417">
    <property type="entry name" value="P-loop_NTPase"/>
</dbReference>
<dbReference type="AlphaFoldDB" id="A0A8T7M0E8"/>
<dbReference type="SMART" id="SM00044">
    <property type="entry name" value="CYCc"/>
    <property type="match status" value="1"/>
</dbReference>
<dbReference type="PANTHER" id="PTHR16305">
    <property type="entry name" value="TESTICULAR SOLUBLE ADENYLYL CYCLASE"/>
    <property type="match status" value="1"/>
</dbReference>
<dbReference type="InterPro" id="IPR001054">
    <property type="entry name" value="A/G_cyclase"/>
</dbReference>
<dbReference type="EMBL" id="JACATZ010000001">
    <property type="protein sequence ID" value="NWJ45280.1"/>
    <property type="molecule type" value="Genomic_DNA"/>
</dbReference>
<reference evidence="5 7" key="1">
    <citation type="submission" date="2020-06" db="EMBL/GenBank/DDBJ databases">
        <title>Anoxygenic phototrophic Chloroflexota member uses a Type I reaction center.</title>
        <authorList>
            <person name="Tsuji J.M."/>
            <person name="Shaw N.A."/>
            <person name="Nagashima S."/>
            <person name="Venkiteswaran J."/>
            <person name="Schiff S.L."/>
            <person name="Hanada S."/>
            <person name="Tank M."/>
            <person name="Neufeld J.D."/>
        </authorList>
    </citation>
    <scope>NUCLEOTIDE SEQUENCE [LARGE SCALE GENOMIC DNA]</scope>
    <source>
        <strain evidence="5">L227-S17</strain>
    </source>
</reference>
<feature type="domain" description="Guanylate cyclase" evidence="4">
    <location>
        <begin position="308"/>
        <end position="385"/>
    </location>
</feature>
<dbReference type="GO" id="GO:0009190">
    <property type="term" value="P:cyclic nucleotide biosynthetic process"/>
    <property type="evidence" value="ECO:0007669"/>
    <property type="project" value="InterPro"/>
</dbReference>
<dbReference type="Gene3D" id="1.25.40.10">
    <property type="entry name" value="Tetratricopeptide repeat domain"/>
    <property type="match status" value="2"/>
</dbReference>
<dbReference type="PROSITE" id="PS50125">
    <property type="entry name" value="GUANYLATE_CYCLASE_2"/>
    <property type="match status" value="2"/>
</dbReference>
<protein>
    <submittedName>
        <fullName evidence="5">Tetratricopeptide repeat protein</fullName>
    </submittedName>
</protein>
<dbReference type="SUPFAM" id="SSF52540">
    <property type="entry name" value="P-loop containing nucleoside triphosphate hydrolases"/>
    <property type="match status" value="1"/>
</dbReference>
<dbReference type="PROSITE" id="PS50005">
    <property type="entry name" value="TPR"/>
    <property type="match status" value="2"/>
</dbReference>
<evidence type="ECO:0000313" key="5">
    <source>
        <dbReference type="EMBL" id="NWJ45280.1"/>
    </source>
</evidence>
<reference evidence="6" key="2">
    <citation type="journal article" date="2024" name="Nature">
        <title>Anoxygenic phototroph of the Chloroflexota uses a type I reaction centre.</title>
        <authorList>
            <person name="Tsuji J.M."/>
            <person name="Shaw N.A."/>
            <person name="Nagashima S."/>
            <person name="Venkiteswaran J.J."/>
            <person name="Schiff S.L."/>
            <person name="Watanabe T."/>
            <person name="Fukui M."/>
            <person name="Hanada S."/>
            <person name="Tank M."/>
            <person name="Neufeld J.D."/>
        </authorList>
    </citation>
    <scope>NUCLEOTIDE SEQUENCE</scope>
    <source>
        <strain evidence="6">L227-S17</strain>
    </source>
</reference>
<dbReference type="SUPFAM" id="SSF55073">
    <property type="entry name" value="Nucleotide cyclase"/>
    <property type="match status" value="2"/>
</dbReference>
<dbReference type="Proteomes" id="UP001431572">
    <property type="component" value="Chromosome 1"/>
</dbReference>
<evidence type="ECO:0000256" key="3">
    <source>
        <dbReference type="PROSITE-ProRule" id="PRU00339"/>
    </source>
</evidence>
<dbReference type="Gene3D" id="3.30.70.1230">
    <property type="entry name" value="Nucleotide cyclase"/>
    <property type="match status" value="2"/>
</dbReference>
<dbReference type="SMART" id="SM00028">
    <property type="entry name" value="TPR"/>
    <property type="match status" value="6"/>
</dbReference>
<dbReference type="InterPro" id="IPR029787">
    <property type="entry name" value="Nucleotide_cyclase"/>
</dbReference>
<dbReference type="SUPFAM" id="SSF48452">
    <property type="entry name" value="TPR-like"/>
    <property type="match status" value="2"/>
</dbReference>
<dbReference type="Pfam" id="PF13424">
    <property type="entry name" value="TPR_12"/>
    <property type="match status" value="3"/>
</dbReference>
<dbReference type="InterPro" id="IPR041664">
    <property type="entry name" value="AAA_16"/>
</dbReference>
<dbReference type="Pfam" id="PF00211">
    <property type="entry name" value="Guanylate_cyc"/>
    <property type="match status" value="2"/>
</dbReference>
<evidence type="ECO:0000256" key="2">
    <source>
        <dbReference type="ARBA" id="ARBA00022840"/>
    </source>
</evidence>
<dbReference type="Proteomes" id="UP000521676">
    <property type="component" value="Unassembled WGS sequence"/>
</dbReference>
<dbReference type="CDD" id="cd07302">
    <property type="entry name" value="CHD"/>
    <property type="match status" value="2"/>
</dbReference>
<evidence type="ECO:0000313" key="8">
    <source>
        <dbReference type="Proteomes" id="UP001431572"/>
    </source>
</evidence>
<dbReference type="InterPro" id="IPR011990">
    <property type="entry name" value="TPR-like_helical_dom_sf"/>
</dbReference>
<evidence type="ECO:0000313" key="6">
    <source>
        <dbReference type="EMBL" id="WJW67155.1"/>
    </source>
</evidence>
<evidence type="ECO:0000313" key="7">
    <source>
        <dbReference type="Proteomes" id="UP000521676"/>
    </source>
</evidence>
<evidence type="ECO:0000256" key="1">
    <source>
        <dbReference type="ARBA" id="ARBA00022741"/>
    </source>
</evidence>
<dbReference type="InterPro" id="IPR019734">
    <property type="entry name" value="TPR_rpt"/>
</dbReference>
<dbReference type="GO" id="GO:0005737">
    <property type="term" value="C:cytoplasm"/>
    <property type="evidence" value="ECO:0007669"/>
    <property type="project" value="TreeGrafter"/>
</dbReference>
<dbReference type="RefSeq" id="WP_341469052.1">
    <property type="nucleotide sequence ID" value="NZ_CP128399.1"/>
</dbReference>
<keyword evidence="2" id="KW-0067">ATP-binding</keyword>
<dbReference type="EMBL" id="CP128399">
    <property type="protein sequence ID" value="WJW67155.1"/>
    <property type="molecule type" value="Genomic_DNA"/>
</dbReference>
<dbReference type="Pfam" id="PF13191">
    <property type="entry name" value="AAA_16"/>
    <property type="match status" value="1"/>
</dbReference>
<keyword evidence="8" id="KW-1185">Reference proteome</keyword>
<dbReference type="GO" id="GO:0005524">
    <property type="term" value="F:ATP binding"/>
    <property type="evidence" value="ECO:0007669"/>
    <property type="project" value="UniProtKB-KW"/>
</dbReference>
<dbReference type="Gene3D" id="3.40.50.300">
    <property type="entry name" value="P-loop containing nucleotide triphosphate hydrolases"/>
    <property type="match status" value="1"/>
</dbReference>
<accession>A0A8T7M0E8</accession>
<dbReference type="GO" id="GO:0035556">
    <property type="term" value="P:intracellular signal transduction"/>
    <property type="evidence" value="ECO:0007669"/>
    <property type="project" value="InterPro"/>
</dbReference>